<evidence type="ECO:0000313" key="6">
    <source>
        <dbReference type="EMBL" id="MTD12381.1"/>
    </source>
</evidence>
<dbReference type="Gene3D" id="3.90.550.10">
    <property type="entry name" value="Spore Coat Polysaccharide Biosynthesis Protein SpsA, Chain A"/>
    <property type="match status" value="1"/>
</dbReference>
<dbReference type="InterPro" id="IPR029044">
    <property type="entry name" value="Nucleotide-diphossugar_trans"/>
</dbReference>
<name>A0A7K1FE61_9ACTN</name>
<gene>
    <name evidence="6" type="ORF">GIS00_00295</name>
</gene>
<comment type="similarity">
    <text evidence="2">Belongs to the glycosyltransferase 2 family.</text>
</comment>
<keyword evidence="3" id="KW-0328">Glycosyltransferase</keyword>
<evidence type="ECO:0000313" key="7">
    <source>
        <dbReference type="Proteomes" id="UP000460221"/>
    </source>
</evidence>
<dbReference type="GO" id="GO:0016757">
    <property type="term" value="F:glycosyltransferase activity"/>
    <property type="evidence" value="ECO:0007669"/>
    <property type="project" value="UniProtKB-KW"/>
</dbReference>
<evidence type="ECO:0000256" key="2">
    <source>
        <dbReference type="ARBA" id="ARBA00006739"/>
    </source>
</evidence>
<dbReference type="Proteomes" id="UP000460221">
    <property type="component" value="Unassembled WGS sequence"/>
</dbReference>
<organism evidence="6 7">
    <name type="scientific">Nakamurella alba</name>
    <dbReference type="NCBI Taxonomy" id="2665158"/>
    <lineage>
        <taxon>Bacteria</taxon>
        <taxon>Bacillati</taxon>
        <taxon>Actinomycetota</taxon>
        <taxon>Actinomycetes</taxon>
        <taxon>Nakamurellales</taxon>
        <taxon>Nakamurellaceae</taxon>
        <taxon>Nakamurella</taxon>
    </lineage>
</organism>
<dbReference type="Pfam" id="PF00535">
    <property type="entry name" value="Glycos_transf_2"/>
    <property type="match status" value="1"/>
</dbReference>
<sequence length="321" mass="35245">MDRSETVPAPPAVVVAVLSYCRPDFLRRLLPLLRDQLVELKRGTEHHRAEILVVDNDPDAGVRTLARDWAVHGVRYVHEPHPGIAAARNRALDTTRDGLLVFIDDDEIPENGWLLALVAAWRRWDCAAVTGPARVEFPHGTDPWVLACGALDQPVRPNGTVVASAATNNLLLDVARIHGLDLRFDEHFGLLGGEDTVFGHTLTRRGATIRWCTEAVVIDPIRTERATRGWMLRRSYRAGTTWSQLQLRVDAHGLPRTGRTWHTRLELLVRGLVRMARGSGRALHGVLVRQVGATATGGIAIASGAGMVLGAVGVTVREYGR</sequence>
<evidence type="ECO:0000259" key="5">
    <source>
        <dbReference type="Pfam" id="PF00535"/>
    </source>
</evidence>
<feature type="domain" description="Glycosyltransferase 2-like" evidence="5">
    <location>
        <begin position="15"/>
        <end position="140"/>
    </location>
</feature>
<keyword evidence="7" id="KW-1185">Reference proteome</keyword>
<dbReference type="EMBL" id="WLYK01000001">
    <property type="protein sequence ID" value="MTD12381.1"/>
    <property type="molecule type" value="Genomic_DNA"/>
</dbReference>
<protein>
    <submittedName>
        <fullName evidence="6">Glycosyltransferase</fullName>
    </submittedName>
</protein>
<accession>A0A7K1FE61</accession>
<comment type="caution">
    <text evidence="6">The sequence shown here is derived from an EMBL/GenBank/DDBJ whole genome shotgun (WGS) entry which is preliminary data.</text>
</comment>
<evidence type="ECO:0000256" key="4">
    <source>
        <dbReference type="ARBA" id="ARBA00022679"/>
    </source>
</evidence>
<evidence type="ECO:0000256" key="1">
    <source>
        <dbReference type="ARBA" id="ARBA00004776"/>
    </source>
</evidence>
<keyword evidence="4 6" id="KW-0808">Transferase</keyword>
<comment type="pathway">
    <text evidence="1">Cell wall biogenesis; cell wall polysaccharide biosynthesis.</text>
</comment>
<dbReference type="PANTHER" id="PTHR43179:SF12">
    <property type="entry name" value="GALACTOFURANOSYLTRANSFERASE GLFT2"/>
    <property type="match status" value="1"/>
</dbReference>
<dbReference type="SUPFAM" id="SSF53448">
    <property type="entry name" value="Nucleotide-diphospho-sugar transferases"/>
    <property type="match status" value="1"/>
</dbReference>
<reference evidence="6 7" key="1">
    <citation type="submission" date="2019-11" db="EMBL/GenBank/DDBJ databases">
        <authorList>
            <person name="Jiang L.-Q."/>
        </authorList>
    </citation>
    <scope>NUCLEOTIDE SEQUENCE [LARGE SCALE GENOMIC DNA]</scope>
    <source>
        <strain evidence="6 7">YIM 132087</strain>
    </source>
</reference>
<evidence type="ECO:0000256" key="3">
    <source>
        <dbReference type="ARBA" id="ARBA00022676"/>
    </source>
</evidence>
<dbReference type="CDD" id="cd00761">
    <property type="entry name" value="Glyco_tranf_GTA_type"/>
    <property type="match status" value="1"/>
</dbReference>
<dbReference type="AlphaFoldDB" id="A0A7K1FE61"/>
<proteinExistence type="inferred from homology"/>
<dbReference type="PANTHER" id="PTHR43179">
    <property type="entry name" value="RHAMNOSYLTRANSFERASE WBBL"/>
    <property type="match status" value="1"/>
</dbReference>
<dbReference type="InterPro" id="IPR001173">
    <property type="entry name" value="Glyco_trans_2-like"/>
</dbReference>